<dbReference type="CDD" id="cd05333">
    <property type="entry name" value="BKR_SDR_c"/>
    <property type="match status" value="1"/>
</dbReference>
<protein>
    <submittedName>
        <fullName evidence="4">3-oxoacyl-ACP reductase FabG</fullName>
        <ecNumber evidence="4">1.1.1.100</ecNumber>
    </submittedName>
</protein>
<dbReference type="AlphaFoldDB" id="A0A8A4TQX6"/>
<dbReference type="PRINTS" id="PR00081">
    <property type="entry name" value="GDHRDH"/>
</dbReference>
<evidence type="ECO:0000313" key="4">
    <source>
        <dbReference type="EMBL" id="QTD52379.1"/>
    </source>
</evidence>
<dbReference type="InterPro" id="IPR057326">
    <property type="entry name" value="KR_dom"/>
</dbReference>
<evidence type="ECO:0000256" key="1">
    <source>
        <dbReference type="ARBA" id="ARBA00006484"/>
    </source>
</evidence>
<name>A0A8A4TQX6_SULCO</name>
<dbReference type="FunFam" id="3.40.50.720:FF:000173">
    <property type="entry name" value="3-oxoacyl-[acyl-carrier protein] reductase"/>
    <property type="match status" value="1"/>
</dbReference>
<dbReference type="NCBIfam" id="NF009466">
    <property type="entry name" value="PRK12826.1-2"/>
    <property type="match status" value="1"/>
</dbReference>
<dbReference type="EMBL" id="CP071793">
    <property type="protein sequence ID" value="QTD52379.1"/>
    <property type="molecule type" value="Genomic_DNA"/>
</dbReference>
<reference evidence="4" key="1">
    <citation type="submission" date="2021-03" db="EMBL/GenBank/DDBJ databases">
        <title>Acanthopleuribacteraceae sp. M133.</title>
        <authorList>
            <person name="Wang G."/>
        </authorList>
    </citation>
    <scope>NUCLEOTIDE SEQUENCE</scope>
    <source>
        <strain evidence="4">M133</strain>
    </source>
</reference>
<proteinExistence type="inferred from homology"/>
<dbReference type="SUPFAM" id="SSF51735">
    <property type="entry name" value="NAD(P)-binding Rossmann-fold domains"/>
    <property type="match status" value="1"/>
</dbReference>
<keyword evidence="2 4" id="KW-0560">Oxidoreductase</keyword>
<keyword evidence="5" id="KW-1185">Reference proteome</keyword>
<dbReference type="InterPro" id="IPR011285">
    <property type="entry name" value="FabG-rel"/>
</dbReference>
<dbReference type="RefSeq" id="WP_237382487.1">
    <property type="nucleotide sequence ID" value="NZ_CP071793.1"/>
</dbReference>
<organism evidence="4 5">
    <name type="scientific">Sulfidibacter corallicola</name>
    <dbReference type="NCBI Taxonomy" id="2818388"/>
    <lineage>
        <taxon>Bacteria</taxon>
        <taxon>Pseudomonadati</taxon>
        <taxon>Acidobacteriota</taxon>
        <taxon>Holophagae</taxon>
        <taxon>Acanthopleuribacterales</taxon>
        <taxon>Acanthopleuribacteraceae</taxon>
        <taxon>Sulfidibacter</taxon>
    </lineage>
</organism>
<dbReference type="SMART" id="SM00822">
    <property type="entry name" value="PKS_KR"/>
    <property type="match status" value="1"/>
</dbReference>
<sequence>MEQRVLVTGASRGIGRAIAIHLAARGFNVGINFRSNEEAARETLTHIETQGGKAYLLPFDISDRDRARTTLEADMEEHGVYYGLVLNAGVHADAPLPALKGEDWDRVIHTNLDGFYNLLHPVVMPMIRAKRGGRIVTLSSIAGITGNRGQTNYAAAKAGLIGATKSLAQELAKRRITVNSVAPGFIDTDMVAELPKDEIVRHIPMRRFGTPEEVAGLVGFLFSEHAAYITGQAISINGGLA</sequence>
<gene>
    <name evidence="4" type="primary">fabG</name>
    <name evidence="4" type="ORF">J3U87_07890</name>
</gene>
<dbReference type="Proteomes" id="UP000663929">
    <property type="component" value="Chromosome"/>
</dbReference>
<evidence type="ECO:0000313" key="5">
    <source>
        <dbReference type="Proteomes" id="UP000663929"/>
    </source>
</evidence>
<dbReference type="NCBIfam" id="NF004200">
    <property type="entry name" value="PRK05653.1-5"/>
    <property type="match status" value="1"/>
</dbReference>
<comment type="similarity">
    <text evidence="1">Belongs to the short-chain dehydrogenases/reductases (SDR) family.</text>
</comment>
<dbReference type="PANTHER" id="PTHR42879">
    <property type="entry name" value="3-OXOACYL-(ACYL-CARRIER-PROTEIN) REDUCTASE"/>
    <property type="match status" value="1"/>
</dbReference>
<dbReference type="PRINTS" id="PR00080">
    <property type="entry name" value="SDRFAMILY"/>
</dbReference>
<dbReference type="InterPro" id="IPR002347">
    <property type="entry name" value="SDR_fam"/>
</dbReference>
<dbReference type="GO" id="GO:0004316">
    <property type="term" value="F:3-oxoacyl-[acyl-carrier-protein] reductase (NADPH) activity"/>
    <property type="evidence" value="ECO:0007669"/>
    <property type="project" value="UniProtKB-EC"/>
</dbReference>
<evidence type="ECO:0000256" key="2">
    <source>
        <dbReference type="ARBA" id="ARBA00023002"/>
    </source>
</evidence>
<dbReference type="PANTHER" id="PTHR42879:SF2">
    <property type="entry name" value="3-OXOACYL-[ACYL-CARRIER-PROTEIN] REDUCTASE FABG"/>
    <property type="match status" value="1"/>
</dbReference>
<feature type="domain" description="Ketoreductase" evidence="3">
    <location>
        <begin position="3"/>
        <end position="188"/>
    </location>
</feature>
<dbReference type="InterPro" id="IPR036291">
    <property type="entry name" value="NAD(P)-bd_dom_sf"/>
</dbReference>
<dbReference type="NCBIfam" id="TIGR01831">
    <property type="entry name" value="fabG_rel"/>
    <property type="match status" value="1"/>
</dbReference>
<dbReference type="EC" id="1.1.1.100" evidence="4"/>
<dbReference type="InterPro" id="IPR050259">
    <property type="entry name" value="SDR"/>
</dbReference>
<dbReference type="Gene3D" id="3.40.50.720">
    <property type="entry name" value="NAD(P)-binding Rossmann-like Domain"/>
    <property type="match status" value="1"/>
</dbReference>
<dbReference type="KEGG" id="scor:J3U87_07890"/>
<evidence type="ECO:0000259" key="3">
    <source>
        <dbReference type="SMART" id="SM00822"/>
    </source>
</evidence>
<dbReference type="Pfam" id="PF13561">
    <property type="entry name" value="adh_short_C2"/>
    <property type="match status" value="1"/>
</dbReference>
<accession>A0A8A4TQX6</accession>